<dbReference type="Proteomes" id="UP001335737">
    <property type="component" value="Unassembled WGS sequence"/>
</dbReference>
<gene>
    <name evidence="3" type="ORF">QGM71_14010</name>
</gene>
<accession>A0ABU6KH33</accession>
<name>A0ABU6KH33_9BACI</name>
<protein>
    <submittedName>
        <fullName evidence="3">SurA N-terminal domain-containing protein</fullName>
    </submittedName>
</protein>
<feature type="signal peptide" evidence="2">
    <location>
        <begin position="1"/>
        <end position="25"/>
    </location>
</feature>
<organism evidence="3 4">
    <name type="scientific">Virgibacillus tibetensis</name>
    <dbReference type="NCBI Taxonomy" id="3042313"/>
    <lineage>
        <taxon>Bacteria</taxon>
        <taxon>Bacillati</taxon>
        <taxon>Bacillota</taxon>
        <taxon>Bacilli</taxon>
        <taxon>Bacillales</taxon>
        <taxon>Bacillaceae</taxon>
        <taxon>Virgibacillus</taxon>
    </lineage>
</organism>
<dbReference type="PANTHER" id="PTHR47245:SF2">
    <property type="entry name" value="PEPTIDYL-PROLYL CIS-TRANS ISOMERASE HP_0175-RELATED"/>
    <property type="match status" value="1"/>
</dbReference>
<evidence type="ECO:0000256" key="2">
    <source>
        <dbReference type="SAM" id="SignalP"/>
    </source>
</evidence>
<evidence type="ECO:0000256" key="1">
    <source>
        <dbReference type="SAM" id="MobiDB-lite"/>
    </source>
</evidence>
<feature type="chain" id="PRO_5045293391" evidence="2">
    <location>
        <begin position="26"/>
        <end position="239"/>
    </location>
</feature>
<evidence type="ECO:0000313" key="4">
    <source>
        <dbReference type="Proteomes" id="UP001335737"/>
    </source>
</evidence>
<dbReference type="SUPFAM" id="SSF109998">
    <property type="entry name" value="Triger factor/SurA peptide-binding domain-like"/>
    <property type="match status" value="1"/>
</dbReference>
<feature type="region of interest" description="Disordered" evidence="1">
    <location>
        <begin position="25"/>
        <end position="56"/>
    </location>
</feature>
<dbReference type="EMBL" id="JARZFX010000007">
    <property type="protein sequence ID" value="MEC5424611.1"/>
    <property type="molecule type" value="Genomic_DNA"/>
</dbReference>
<feature type="compositionally biased region" description="Acidic residues" evidence="1">
    <location>
        <begin position="25"/>
        <end position="35"/>
    </location>
</feature>
<dbReference type="Gene3D" id="1.10.4030.10">
    <property type="entry name" value="Porin chaperone SurA, peptide-binding domain"/>
    <property type="match status" value="1"/>
</dbReference>
<evidence type="ECO:0000313" key="3">
    <source>
        <dbReference type="EMBL" id="MEC5424611.1"/>
    </source>
</evidence>
<keyword evidence="2" id="KW-0732">Signal</keyword>
<dbReference type="RefSeq" id="WP_327608179.1">
    <property type="nucleotide sequence ID" value="NZ_JARZFX010000007.1"/>
</dbReference>
<dbReference type="PROSITE" id="PS51257">
    <property type="entry name" value="PROKAR_LIPOPROTEIN"/>
    <property type="match status" value="1"/>
</dbReference>
<dbReference type="InterPro" id="IPR050245">
    <property type="entry name" value="PrsA_foldase"/>
</dbReference>
<comment type="caution">
    <text evidence="3">The sequence shown here is derived from an EMBL/GenBank/DDBJ whole genome shotgun (WGS) entry which is preliminary data.</text>
</comment>
<dbReference type="PANTHER" id="PTHR47245">
    <property type="entry name" value="PEPTIDYLPROLYL ISOMERASE"/>
    <property type="match status" value="1"/>
</dbReference>
<dbReference type="Pfam" id="PF13624">
    <property type="entry name" value="SurA_N_3"/>
    <property type="match status" value="1"/>
</dbReference>
<proteinExistence type="predicted"/>
<keyword evidence="4" id="KW-1185">Reference proteome</keyword>
<dbReference type="InterPro" id="IPR027304">
    <property type="entry name" value="Trigger_fact/SurA_dom_sf"/>
</dbReference>
<reference evidence="3 4" key="1">
    <citation type="journal article" date="2024" name="Int. J. Syst. Evol. Microbiol.">
        <title>Virgibacillus tibetensis sp. nov., isolated from salt lake on the Tibetan Plateau of China.</title>
        <authorList>
            <person name="Phurbu D."/>
            <person name="Liu Z.-X."/>
            <person name="Wang R."/>
            <person name="Zheng Y.-Y."/>
            <person name="Liu H.-C."/>
            <person name="Zhou Y.-G."/>
            <person name="Yu Y.-J."/>
            <person name="Li A.-H."/>
        </authorList>
    </citation>
    <scope>NUCLEOTIDE SEQUENCE [LARGE SCALE GENOMIC DNA]</scope>
    <source>
        <strain evidence="3 4">C22-A2</strain>
    </source>
</reference>
<sequence length="239" mass="27038">MKKLMMLGIVLTLAILLAACGDDSAEETEGAENPDQEAGVESGEQQVGVTDEEKVDEDTAVVSVDGTEINGDRYNPIYTQVKMQMAEYGEDVSDNDLLKEQTINVLVEQQLIRQDAENNGLNVTEEEVESEFETLKEENGEQLTAVLEQFELTEESFKRQLADDLITNKYIESELEIEVSDEEAEEYYEQVREQQGEEVGEYEEVEELIKDQIADQKVQEVLQAKVEELKEQAEVETLI</sequence>